<evidence type="ECO:0000313" key="2">
    <source>
        <dbReference type="EMBL" id="SFB84652.1"/>
    </source>
</evidence>
<dbReference type="RefSeq" id="WP_177188538.1">
    <property type="nucleotide sequence ID" value="NZ_FOLT01000001.1"/>
</dbReference>
<dbReference type="STRING" id="753702.SAMN04488102_10193"/>
<dbReference type="InterPro" id="IPR024515">
    <property type="entry name" value="DUF3397"/>
</dbReference>
<proteinExistence type="predicted"/>
<organism evidence="2 3">
    <name type="scientific">Alkalibacterium subtropicum</name>
    <dbReference type="NCBI Taxonomy" id="753702"/>
    <lineage>
        <taxon>Bacteria</taxon>
        <taxon>Bacillati</taxon>
        <taxon>Bacillota</taxon>
        <taxon>Bacilli</taxon>
        <taxon>Lactobacillales</taxon>
        <taxon>Carnobacteriaceae</taxon>
        <taxon>Alkalibacterium</taxon>
    </lineage>
</organism>
<gene>
    <name evidence="2" type="ORF">SAMN04488102_10193</name>
</gene>
<sequence length="124" mass="14955">MNTLSDLLPLIGFYSLPFAILLFSKWINRQFKLLRLSVKVVDLIIPYMLLLLFIMSQLYVPVNLIPYFTLVISLLGILLASYYTFYEKELKLYLFFRIWWRIVFITCLLFYVSTGIWMIYQWVN</sequence>
<feature type="transmembrane region" description="Helical" evidence="1">
    <location>
        <begin position="40"/>
        <end position="59"/>
    </location>
</feature>
<dbReference type="Proteomes" id="UP000199612">
    <property type="component" value="Unassembled WGS sequence"/>
</dbReference>
<reference evidence="3" key="1">
    <citation type="submission" date="2016-10" db="EMBL/GenBank/DDBJ databases">
        <authorList>
            <person name="Varghese N."/>
            <person name="Submissions S."/>
        </authorList>
    </citation>
    <scope>NUCLEOTIDE SEQUENCE [LARGE SCALE GENOMIC DNA]</scope>
    <source>
        <strain evidence="3">DSM 23664</strain>
    </source>
</reference>
<feature type="transmembrane region" description="Helical" evidence="1">
    <location>
        <begin position="6"/>
        <end position="28"/>
    </location>
</feature>
<dbReference type="AlphaFoldDB" id="A0A1I1EDJ5"/>
<evidence type="ECO:0000256" key="1">
    <source>
        <dbReference type="SAM" id="Phobius"/>
    </source>
</evidence>
<accession>A0A1I1EDJ5</accession>
<evidence type="ECO:0000313" key="3">
    <source>
        <dbReference type="Proteomes" id="UP000199612"/>
    </source>
</evidence>
<dbReference type="EMBL" id="FOLT01000001">
    <property type="protein sequence ID" value="SFB84652.1"/>
    <property type="molecule type" value="Genomic_DNA"/>
</dbReference>
<keyword evidence="1" id="KW-1133">Transmembrane helix</keyword>
<protein>
    <recommendedName>
        <fullName evidence="4">DUF3397 domain-containing protein</fullName>
    </recommendedName>
</protein>
<dbReference type="Pfam" id="PF11877">
    <property type="entry name" value="DUF3397"/>
    <property type="match status" value="1"/>
</dbReference>
<keyword evidence="3" id="KW-1185">Reference proteome</keyword>
<keyword evidence="1" id="KW-0472">Membrane</keyword>
<keyword evidence="1" id="KW-0812">Transmembrane</keyword>
<feature type="transmembrane region" description="Helical" evidence="1">
    <location>
        <begin position="98"/>
        <end position="120"/>
    </location>
</feature>
<name>A0A1I1EDJ5_9LACT</name>
<evidence type="ECO:0008006" key="4">
    <source>
        <dbReference type="Google" id="ProtNLM"/>
    </source>
</evidence>
<feature type="transmembrane region" description="Helical" evidence="1">
    <location>
        <begin position="65"/>
        <end position="86"/>
    </location>
</feature>